<keyword evidence="3" id="KW-1185">Reference proteome</keyword>
<gene>
    <name evidence="2" type="ORF">SORBI_3003G038300</name>
</gene>
<evidence type="ECO:0000256" key="1">
    <source>
        <dbReference type="SAM" id="MobiDB-lite"/>
    </source>
</evidence>
<feature type="compositionally biased region" description="Basic and acidic residues" evidence="1">
    <location>
        <begin position="30"/>
        <end position="44"/>
    </location>
</feature>
<reference evidence="3" key="2">
    <citation type="journal article" date="2018" name="Plant J.">
        <title>The Sorghum bicolor reference genome: improved assembly, gene annotations, a transcriptome atlas, and signatures of genome organization.</title>
        <authorList>
            <person name="McCormick R.F."/>
            <person name="Truong S.K."/>
            <person name="Sreedasyam A."/>
            <person name="Jenkins J."/>
            <person name="Shu S."/>
            <person name="Sims D."/>
            <person name="Kennedy M."/>
            <person name="Amirebrahimi M."/>
            <person name="Weers B.D."/>
            <person name="McKinley B."/>
            <person name="Mattison A."/>
            <person name="Morishige D.T."/>
            <person name="Grimwood J."/>
            <person name="Schmutz J."/>
            <person name="Mullet J.E."/>
        </authorList>
    </citation>
    <scope>NUCLEOTIDE SEQUENCE [LARGE SCALE GENOMIC DNA]</scope>
    <source>
        <strain evidence="3">cv. BTx623</strain>
    </source>
</reference>
<sequence length="204" mass="22860">MSATSGRDEAGSARRMDAGEWRRPAARAWSSERRREWRPPPEARRARRSVWRRSGSGARKWARDHRARATRRGSGGGGEVRRRRWRTRCAADAVGAPPLVSASTRSKRPAARCASSVASAIGHRGGFGCGGGLPRFHGRLRLRAVGRRRRGIVDRTARLLYLYGDDLLEGVVEPVPINFHWRICPLPVHLNTLSRILNKNSFKN</sequence>
<reference evidence="2 3" key="1">
    <citation type="journal article" date="2009" name="Nature">
        <title>The Sorghum bicolor genome and the diversification of grasses.</title>
        <authorList>
            <person name="Paterson A.H."/>
            <person name="Bowers J.E."/>
            <person name="Bruggmann R."/>
            <person name="Dubchak I."/>
            <person name="Grimwood J."/>
            <person name="Gundlach H."/>
            <person name="Haberer G."/>
            <person name="Hellsten U."/>
            <person name="Mitros T."/>
            <person name="Poliakov A."/>
            <person name="Schmutz J."/>
            <person name="Spannagl M."/>
            <person name="Tang H."/>
            <person name="Wang X."/>
            <person name="Wicker T."/>
            <person name="Bharti A.K."/>
            <person name="Chapman J."/>
            <person name="Feltus F.A."/>
            <person name="Gowik U."/>
            <person name="Grigoriev I.V."/>
            <person name="Lyons E."/>
            <person name="Maher C.A."/>
            <person name="Martis M."/>
            <person name="Narechania A."/>
            <person name="Otillar R.P."/>
            <person name="Penning B.W."/>
            <person name="Salamov A.A."/>
            <person name="Wang Y."/>
            <person name="Zhang L."/>
            <person name="Carpita N.C."/>
            <person name="Freeling M."/>
            <person name="Gingle A.R."/>
            <person name="Hash C.T."/>
            <person name="Keller B."/>
            <person name="Klein P."/>
            <person name="Kresovich S."/>
            <person name="McCann M.C."/>
            <person name="Ming R."/>
            <person name="Peterson D.G."/>
            <person name="Mehboob-ur-Rahman"/>
            <person name="Ware D."/>
            <person name="Westhoff P."/>
            <person name="Mayer K.F."/>
            <person name="Messing J."/>
            <person name="Rokhsar D.S."/>
        </authorList>
    </citation>
    <scope>NUCLEOTIDE SEQUENCE [LARGE SCALE GENOMIC DNA]</scope>
    <source>
        <strain evidence="3">cv. BTx623</strain>
    </source>
</reference>
<evidence type="ECO:0000313" key="3">
    <source>
        <dbReference type="Proteomes" id="UP000000768"/>
    </source>
</evidence>
<dbReference type="Gramene" id="KXG31661">
    <property type="protein sequence ID" value="KXG31661"/>
    <property type="gene ID" value="SORBI_3003G038300"/>
</dbReference>
<feature type="region of interest" description="Disordered" evidence="1">
    <location>
        <begin position="1"/>
        <end position="83"/>
    </location>
</feature>
<organism evidence="2 3">
    <name type="scientific">Sorghum bicolor</name>
    <name type="common">Sorghum</name>
    <name type="synonym">Sorghum vulgare</name>
    <dbReference type="NCBI Taxonomy" id="4558"/>
    <lineage>
        <taxon>Eukaryota</taxon>
        <taxon>Viridiplantae</taxon>
        <taxon>Streptophyta</taxon>
        <taxon>Embryophyta</taxon>
        <taxon>Tracheophyta</taxon>
        <taxon>Spermatophyta</taxon>
        <taxon>Magnoliopsida</taxon>
        <taxon>Liliopsida</taxon>
        <taxon>Poales</taxon>
        <taxon>Poaceae</taxon>
        <taxon>PACMAD clade</taxon>
        <taxon>Panicoideae</taxon>
        <taxon>Andropogonodae</taxon>
        <taxon>Andropogoneae</taxon>
        <taxon>Sorghinae</taxon>
        <taxon>Sorghum</taxon>
    </lineage>
</organism>
<feature type="compositionally biased region" description="Basic residues" evidence="1">
    <location>
        <begin position="60"/>
        <end position="71"/>
    </location>
</feature>
<dbReference type="Proteomes" id="UP000000768">
    <property type="component" value="Chromosome 3"/>
</dbReference>
<name>A0A1B6Q158_SORBI</name>
<feature type="compositionally biased region" description="Basic and acidic residues" evidence="1">
    <location>
        <begin position="1"/>
        <end position="23"/>
    </location>
</feature>
<protein>
    <submittedName>
        <fullName evidence="2">Uncharacterized protein</fullName>
    </submittedName>
</protein>
<dbReference type="AlphaFoldDB" id="A0A1B6Q158"/>
<dbReference type="EMBL" id="CM000762">
    <property type="protein sequence ID" value="KXG31661.1"/>
    <property type="molecule type" value="Genomic_DNA"/>
</dbReference>
<dbReference type="InParanoid" id="A0A1B6Q158"/>
<proteinExistence type="predicted"/>
<evidence type="ECO:0000313" key="2">
    <source>
        <dbReference type="EMBL" id="KXG31661.1"/>
    </source>
</evidence>
<accession>A0A1B6Q158</accession>